<dbReference type="Gene3D" id="1.20.1050.10">
    <property type="match status" value="1"/>
</dbReference>
<evidence type="ECO:0000256" key="4">
    <source>
        <dbReference type="ARBA" id="ARBA00022679"/>
    </source>
</evidence>
<comment type="function">
    <text evidence="1">Conjugation of reduced glutathione to a wide number of exogenous and endogenous hydrophobic electrophiles.</text>
</comment>
<evidence type="ECO:0000313" key="10">
    <source>
        <dbReference type="Proteomes" id="UP001642540"/>
    </source>
</evidence>
<keyword evidence="4" id="KW-0808">Transferase</keyword>
<dbReference type="Pfam" id="PF14497">
    <property type="entry name" value="GST_C_3"/>
    <property type="match status" value="1"/>
</dbReference>
<evidence type="ECO:0000256" key="5">
    <source>
        <dbReference type="ARBA" id="ARBA00047960"/>
    </source>
</evidence>
<dbReference type="SUPFAM" id="SSF52833">
    <property type="entry name" value="Thioredoxin-like"/>
    <property type="match status" value="1"/>
</dbReference>
<dbReference type="PANTHER" id="PTHR11571">
    <property type="entry name" value="GLUTATHIONE S-TRANSFERASE"/>
    <property type="match status" value="1"/>
</dbReference>
<comment type="caution">
    <text evidence="9">The sequence shown here is derived from an EMBL/GenBank/DDBJ whole genome shotgun (WGS) entry which is preliminary data.</text>
</comment>
<dbReference type="InterPro" id="IPR004045">
    <property type="entry name" value="Glutathione_S-Trfase_N"/>
</dbReference>
<dbReference type="InterPro" id="IPR010987">
    <property type="entry name" value="Glutathione-S-Trfase_C-like"/>
</dbReference>
<evidence type="ECO:0000313" key="9">
    <source>
        <dbReference type="EMBL" id="CAL8136797.1"/>
    </source>
</evidence>
<dbReference type="InterPro" id="IPR036282">
    <property type="entry name" value="Glutathione-S-Trfase_C_sf"/>
</dbReference>
<feature type="domain" description="GST C-terminal" evidence="8">
    <location>
        <begin position="152"/>
        <end position="270"/>
    </location>
</feature>
<dbReference type="EC" id="2.5.1.18" evidence="3"/>
<evidence type="ECO:0000259" key="8">
    <source>
        <dbReference type="PROSITE" id="PS50405"/>
    </source>
</evidence>
<dbReference type="InterPro" id="IPR040079">
    <property type="entry name" value="Glutathione_S-Trfase"/>
</dbReference>
<feature type="signal peptide" evidence="6">
    <location>
        <begin position="1"/>
        <end position="30"/>
    </location>
</feature>
<dbReference type="SFLD" id="SFLDG01205">
    <property type="entry name" value="AMPS.1"/>
    <property type="match status" value="1"/>
</dbReference>
<evidence type="ECO:0000256" key="6">
    <source>
        <dbReference type="SAM" id="SignalP"/>
    </source>
</evidence>
<dbReference type="PANTHER" id="PTHR11571:SF222">
    <property type="entry name" value="GLUTATHIONE TRANSFERASE"/>
    <property type="match status" value="1"/>
</dbReference>
<dbReference type="InterPro" id="IPR004046">
    <property type="entry name" value="GST_C"/>
</dbReference>
<evidence type="ECO:0000256" key="3">
    <source>
        <dbReference type="ARBA" id="ARBA00012452"/>
    </source>
</evidence>
<comment type="similarity">
    <text evidence="2">Belongs to the GST superfamily. Mu family.</text>
</comment>
<keyword evidence="6" id="KW-0732">Signal</keyword>
<dbReference type="InterPro" id="IPR036249">
    <property type="entry name" value="Thioredoxin-like_sf"/>
</dbReference>
<feature type="chain" id="PRO_5046571301" description="glutathione transferase" evidence="6">
    <location>
        <begin position="31"/>
        <end position="279"/>
    </location>
</feature>
<proteinExistence type="inferred from homology"/>
<dbReference type="SFLD" id="SFLDS00019">
    <property type="entry name" value="Glutathione_Transferase_(cytos"/>
    <property type="match status" value="1"/>
</dbReference>
<comment type="catalytic activity">
    <reaction evidence="5">
        <text>RX + glutathione = an S-substituted glutathione + a halide anion + H(+)</text>
        <dbReference type="Rhea" id="RHEA:16437"/>
        <dbReference type="ChEBI" id="CHEBI:15378"/>
        <dbReference type="ChEBI" id="CHEBI:16042"/>
        <dbReference type="ChEBI" id="CHEBI:17792"/>
        <dbReference type="ChEBI" id="CHEBI:57925"/>
        <dbReference type="ChEBI" id="CHEBI:90779"/>
        <dbReference type="EC" id="2.5.1.18"/>
    </reaction>
</comment>
<gene>
    <name evidence="9" type="ORF">ODALV1_LOCUS26617</name>
</gene>
<dbReference type="PROSITE" id="PS50405">
    <property type="entry name" value="GST_CTER"/>
    <property type="match status" value="1"/>
</dbReference>
<accession>A0ABP1RVS6</accession>
<dbReference type="Gene3D" id="3.40.30.10">
    <property type="entry name" value="Glutaredoxin"/>
    <property type="match status" value="1"/>
</dbReference>
<dbReference type="InterPro" id="IPR050213">
    <property type="entry name" value="GST_superfamily"/>
</dbReference>
<protein>
    <recommendedName>
        <fullName evidence="3">glutathione transferase</fullName>
        <ecNumber evidence="3">2.5.1.18</ecNumber>
    </recommendedName>
</protein>
<dbReference type="SFLD" id="SFLDG00363">
    <property type="entry name" value="AMPS_(cytGST):_Alpha-__Mu-__Pi"/>
    <property type="match status" value="1"/>
</dbReference>
<reference evidence="9 10" key="1">
    <citation type="submission" date="2024-08" db="EMBL/GenBank/DDBJ databases">
        <authorList>
            <person name="Cucini C."/>
            <person name="Frati F."/>
        </authorList>
    </citation>
    <scope>NUCLEOTIDE SEQUENCE [LARGE SCALE GENOMIC DNA]</scope>
</reference>
<feature type="domain" description="GST N-terminal" evidence="7">
    <location>
        <begin position="63"/>
        <end position="148"/>
    </location>
</feature>
<dbReference type="Proteomes" id="UP001642540">
    <property type="component" value="Unassembled WGS sequence"/>
</dbReference>
<dbReference type="SUPFAM" id="SSF47616">
    <property type="entry name" value="GST C-terminal domain-like"/>
    <property type="match status" value="1"/>
</dbReference>
<name>A0ABP1RVS6_9HEXA</name>
<dbReference type="Pfam" id="PF02798">
    <property type="entry name" value="GST_N"/>
    <property type="match status" value="1"/>
</dbReference>
<evidence type="ECO:0000259" key="7">
    <source>
        <dbReference type="PROSITE" id="PS50404"/>
    </source>
</evidence>
<sequence>MFNPLPLKKYQVSTTCILIILNYLLYCSSATEETCTKPLGNSVEDPSLIKGDCQSSGHTMADSKPLLGYWNIRGLGQTVRFLLAYLDVDFEEKRYELTPELTYDNWYADKEKLGLDFPNLPYLFDGPEKITETRAILKYLSRTRKPELLGKAAEIATKIDMVDNFLYDLYYIEFAGAVYGYTDELAKAFKETAAVRLGRLSTFMKENEWITGNDITYVDFFLYECLYQFKKFDANCLDKFPNLAGLITRFENLPEIKKYIGSPKFLQGPITLASAAHPL</sequence>
<organism evidence="9 10">
    <name type="scientific">Orchesella dallaii</name>
    <dbReference type="NCBI Taxonomy" id="48710"/>
    <lineage>
        <taxon>Eukaryota</taxon>
        <taxon>Metazoa</taxon>
        <taxon>Ecdysozoa</taxon>
        <taxon>Arthropoda</taxon>
        <taxon>Hexapoda</taxon>
        <taxon>Collembola</taxon>
        <taxon>Entomobryomorpha</taxon>
        <taxon>Entomobryoidea</taxon>
        <taxon>Orchesellidae</taxon>
        <taxon>Orchesellinae</taxon>
        <taxon>Orchesella</taxon>
    </lineage>
</organism>
<dbReference type="EMBL" id="CAXLJM020000112">
    <property type="protein sequence ID" value="CAL8136797.1"/>
    <property type="molecule type" value="Genomic_DNA"/>
</dbReference>
<keyword evidence="10" id="KW-1185">Reference proteome</keyword>
<evidence type="ECO:0000256" key="1">
    <source>
        <dbReference type="ARBA" id="ARBA00003701"/>
    </source>
</evidence>
<dbReference type="PROSITE" id="PS50404">
    <property type="entry name" value="GST_NTER"/>
    <property type="match status" value="1"/>
</dbReference>
<evidence type="ECO:0000256" key="2">
    <source>
        <dbReference type="ARBA" id="ARBA00005861"/>
    </source>
</evidence>